<name>A0A091BWD5_9ENTE</name>
<reference evidence="1 2" key="1">
    <citation type="submission" date="2014-08" db="EMBL/GenBank/DDBJ databases">
        <title>Genome sequence of Tetragenococcus muriaticus.</title>
        <authorList>
            <person name="Chuea-nongthon C."/>
            <person name="Rodtong S."/>
            <person name="Yongsawatdigul J."/>
            <person name="Steele J.L."/>
            <person name="Liu X.-y."/>
            <person name="Speers J."/>
            <person name="Glasner J.D."/>
            <person name="Neeno-Eckwall E.C."/>
        </authorList>
    </citation>
    <scope>NUCLEOTIDE SEQUENCE [LARGE SCALE GENOMIC DNA]</scope>
    <source>
        <strain evidence="1 2">PMC-11-5</strain>
    </source>
</reference>
<dbReference type="EMBL" id="JPVU01000307">
    <property type="protein sequence ID" value="KFN89054.1"/>
    <property type="molecule type" value="Genomic_DNA"/>
</dbReference>
<organism evidence="1 2">
    <name type="scientific">Tetragenococcus muriaticus PMC-11-5</name>
    <dbReference type="NCBI Taxonomy" id="1302649"/>
    <lineage>
        <taxon>Bacteria</taxon>
        <taxon>Bacillati</taxon>
        <taxon>Bacillota</taxon>
        <taxon>Bacilli</taxon>
        <taxon>Lactobacillales</taxon>
        <taxon>Enterococcaceae</taxon>
        <taxon>Tetragenococcus</taxon>
    </lineage>
</organism>
<protein>
    <submittedName>
        <fullName evidence="1">Uncharacterized protein</fullName>
    </submittedName>
</protein>
<dbReference type="PATRIC" id="fig|1302649.3.peg.2572"/>
<comment type="caution">
    <text evidence="1">The sequence shown here is derived from an EMBL/GenBank/DDBJ whole genome shotgun (WGS) entry which is preliminary data.</text>
</comment>
<evidence type="ECO:0000313" key="2">
    <source>
        <dbReference type="Proteomes" id="UP000029380"/>
    </source>
</evidence>
<sequence>MKKESPPQIKVDVIGHSSLSKNNIILVLYIGLSVSCFSGNN</sequence>
<accession>A0A091BWD5</accession>
<gene>
    <name evidence="1" type="ORF">TMUPMC115_2592</name>
</gene>
<proteinExistence type="predicted"/>
<evidence type="ECO:0000313" key="1">
    <source>
        <dbReference type="EMBL" id="KFN89054.1"/>
    </source>
</evidence>
<dbReference type="AlphaFoldDB" id="A0A091BWD5"/>
<dbReference type="Proteomes" id="UP000029380">
    <property type="component" value="Unassembled WGS sequence"/>
</dbReference>